<keyword evidence="1" id="KW-0472">Membrane</keyword>
<evidence type="ECO:0000256" key="1">
    <source>
        <dbReference type="SAM" id="Phobius"/>
    </source>
</evidence>
<accession>A0A5X2B104</accession>
<evidence type="ECO:0000313" key="2">
    <source>
        <dbReference type="EMBL" id="EBZ1963039.1"/>
    </source>
</evidence>
<dbReference type="AlphaFoldDB" id="A0A5X2B104"/>
<proteinExistence type="predicted"/>
<protein>
    <submittedName>
        <fullName evidence="2">Uncharacterized protein</fullName>
    </submittedName>
</protein>
<name>A0A5X2B104_SALET</name>
<reference evidence="2" key="1">
    <citation type="submission" date="2018-10" db="EMBL/GenBank/DDBJ databases">
        <authorList>
            <person name="Ashton P.M."/>
            <person name="Dallman T."/>
            <person name="Nair S."/>
            <person name="De Pinna E."/>
            <person name="Peters T."/>
            <person name="Grant K."/>
        </authorList>
    </citation>
    <scope>NUCLEOTIDE SEQUENCE</scope>
    <source>
        <strain evidence="2">548566</strain>
    </source>
</reference>
<organism evidence="2">
    <name type="scientific">Salmonella enterica subsp. enterica serovar Bredeney</name>
    <dbReference type="NCBI Taxonomy" id="134047"/>
    <lineage>
        <taxon>Bacteria</taxon>
        <taxon>Pseudomonadati</taxon>
        <taxon>Pseudomonadota</taxon>
        <taxon>Gammaproteobacteria</taxon>
        <taxon>Enterobacterales</taxon>
        <taxon>Enterobacteriaceae</taxon>
        <taxon>Salmonella</taxon>
    </lineage>
</organism>
<gene>
    <name evidence="2" type="ORF">D8R59_23235</name>
</gene>
<comment type="caution">
    <text evidence="2">The sequence shown here is derived from an EMBL/GenBank/DDBJ whole genome shotgun (WGS) entry which is preliminary data.</text>
</comment>
<keyword evidence="1" id="KW-0812">Transmembrane</keyword>
<dbReference type="EMBL" id="AAHQIS010000024">
    <property type="protein sequence ID" value="EBZ1963039.1"/>
    <property type="molecule type" value="Genomic_DNA"/>
</dbReference>
<keyword evidence="1" id="KW-1133">Transmembrane helix</keyword>
<sequence length="151" mass="17771">MSSKEEKFPNQNNTGTIKKLIKKLLDKLDDASEFYDTSEFSPVFLVVLFMCICFVAAVVREYREDMLWQHEKNEHHCRVTEIRSGQSAWTCNDGAVRWRTSTPDDQRYLLWEKFKADHACRLIESRDEDNNGPAREAWKCDNDVVYVKNID</sequence>
<feature type="transmembrane region" description="Helical" evidence="1">
    <location>
        <begin position="40"/>
        <end position="59"/>
    </location>
</feature>